<gene>
    <name evidence="3" type="ORF">INF20_05795</name>
</gene>
<evidence type="ECO:0000256" key="1">
    <source>
        <dbReference type="SAM" id="Coils"/>
    </source>
</evidence>
<dbReference type="RefSeq" id="WP_226385433.1">
    <property type="nucleotide sequence ID" value="NZ_JADCKA010000009.1"/>
</dbReference>
<dbReference type="EMBL" id="JADCKA010000009">
    <property type="protein sequence ID" value="MBE5035785.1"/>
    <property type="molecule type" value="Genomic_DNA"/>
</dbReference>
<reference evidence="3 4" key="1">
    <citation type="submission" date="2020-10" db="EMBL/GenBank/DDBJ databases">
        <title>ChiBAC.</title>
        <authorList>
            <person name="Zenner C."/>
            <person name="Hitch T.C.A."/>
            <person name="Clavel T."/>
        </authorList>
    </citation>
    <scope>NUCLEOTIDE SEQUENCE [LARGE SCALE GENOMIC DNA]</scope>
    <source>
        <strain evidence="3 4">DSM 108706</strain>
    </source>
</reference>
<evidence type="ECO:0000313" key="4">
    <source>
        <dbReference type="Proteomes" id="UP001516588"/>
    </source>
</evidence>
<dbReference type="InterPro" id="IPR041616">
    <property type="entry name" value="PheRS_beta_core"/>
</dbReference>
<evidence type="ECO:0000313" key="3">
    <source>
        <dbReference type="EMBL" id="MBE5035785.1"/>
    </source>
</evidence>
<keyword evidence="1" id="KW-0175">Coiled coil</keyword>
<accession>A0ABR9QYY0</accession>
<comment type="caution">
    <text evidence="3">The sequence shown here is derived from an EMBL/GenBank/DDBJ whole genome shotgun (WGS) entry which is preliminary data.</text>
</comment>
<keyword evidence="4" id="KW-1185">Reference proteome</keyword>
<name>A0ABR9QYY0_9FIRM</name>
<evidence type="ECO:0000259" key="2">
    <source>
        <dbReference type="Pfam" id="PF17759"/>
    </source>
</evidence>
<dbReference type="Gene3D" id="3.30.930.10">
    <property type="entry name" value="Bira Bifunctional Protein, Domain 2"/>
    <property type="match status" value="1"/>
</dbReference>
<feature type="coiled-coil region" evidence="1">
    <location>
        <begin position="167"/>
        <end position="194"/>
    </location>
</feature>
<dbReference type="InterPro" id="IPR045864">
    <property type="entry name" value="aa-tRNA-synth_II/BPL/LPL"/>
</dbReference>
<dbReference type="Pfam" id="PF17759">
    <property type="entry name" value="tRNA_synthFbeta"/>
    <property type="match status" value="1"/>
</dbReference>
<dbReference type="SUPFAM" id="SSF55681">
    <property type="entry name" value="Class II aaRS and biotin synthetases"/>
    <property type="match status" value="1"/>
</dbReference>
<proteinExistence type="predicted"/>
<organism evidence="3 4">
    <name type="scientific">Gallibacter intestinalis</name>
    <dbReference type="NCBI Taxonomy" id="2779356"/>
    <lineage>
        <taxon>Bacteria</taxon>
        <taxon>Bacillati</taxon>
        <taxon>Bacillota</taxon>
        <taxon>Clostridia</taxon>
        <taxon>Eubacteriales</taxon>
        <taxon>Eubacteriaceae</taxon>
        <taxon>Gallibacter</taxon>
    </lineage>
</organism>
<sequence length="251" mass="27815">MQDNFKNIVKNILEEMGAEEIKTSLFINNSILDDAGIDEDSWEREAVRLEGSQGEEPVALRTILTPGMLDMLGRNCLGGMRSLRYYEIGSTFMPSMTRSENNGFPEESEDLTIGICGGGDSFTILKEMIENFLSNLGIENVIFEPEAEYGVYNPKKCVRIILDIGDENNGKEKMAELEEKVNNAGNEFGEAELQIMKDLVAALSGMTAEEQIEIGIMGEIHSDVAERFGISKGACCEIHFETLEEFASKEA</sequence>
<protein>
    <recommendedName>
        <fullName evidence="2">Phenylalanyl tRNA synthetase beta chain core domain-containing protein</fullName>
    </recommendedName>
</protein>
<dbReference type="Proteomes" id="UP001516588">
    <property type="component" value="Unassembled WGS sequence"/>
</dbReference>
<feature type="domain" description="Phenylalanyl tRNA synthetase beta chain core" evidence="2">
    <location>
        <begin position="4"/>
        <end position="239"/>
    </location>
</feature>